<dbReference type="Proteomes" id="UP001337723">
    <property type="component" value="Chromosome"/>
</dbReference>
<name>A0AA48H260_9RHOB</name>
<gene>
    <name evidence="2" type="ORF">MACH21_13360</name>
</gene>
<evidence type="ECO:0000313" key="3">
    <source>
        <dbReference type="Proteomes" id="UP001337723"/>
    </source>
</evidence>
<dbReference type="KEGG" id="rmai:MACH21_13360"/>
<feature type="chain" id="PRO_5041304017" description="Tetratricopeptide repeat protein" evidence="1">
    <location>
        <begin position="21"/>
        <end position="508"/>
    </location>
</feature>
<reference evidence="2 3" key="1">
    <citation type="submission" date="2023-01" db="EMBL/GenBank/DDBJ databases">
        <title>Complete genome sequence of Roseicyclus marinus strain Dej080120_10.</title>
        <authorList>
            <person name="Ueki S."/>
            <person name="Maruyama F."/>
        </authorList>
    </citation>
    <scope>NUCLEOTIDE SEQUENCE [LARGE SCALE GENOMIC DNA]</scope>
    <source>
        <strain evidence="2 3">Dej080120_10</strain>
    </source>
</reference>
<evidence type="ECO:0000313" key="2">
    <source>
        <dbReference type="EMBL" id="BDW85159.1"/>
    </source>
</evidence>
<evidence type="ECO:0008006" key="4">
    <source>
        <dbReference type="Google" id="ProtNLM"/>
    </source>
</evidence>
<dbReference type="AlphaFoldDB" id="A0AA48H260"/>
<feature type="signal peptide" evidence="1">
    <location>
        <begin position="1"/>
        <end position="20"/>
    </location>
</feature>
<protein>
    <recommendedName>
        <fullName evidence="4">Tetratricopeptide repeat protein</fullName>
    </recommendedName>
</protein>
<sequence length="508" mass="54089">MSTSRAALALTLCLALPAWAQDPPDLGDLPALAPPDWLSDTITRPHGDVATSALPPPITVMPIGAVEIEAIGLLPPAITGLPRDLWGASDTETLTRLFGAQPLQGLPAIQAFTETLALAELDPPADADPDRAALFLARLDMLLARGALEPAQALIERAAPRNPDVFRRWFDISLLLDHPERACAAMQANPDIAPTLPARIFCLARSGDWSAAALTLGTGEALGRISRDEGDLIARFLDPELFEGEQPLPPDPGLTPLTFQMRAAIGERPATTGLPLAFAHADLGDLAGWRAQLDAAERLTRSGAIEPGQWLAIYTQRVPSASGGIWDRVAALQRFDGAILAGNLAATTDHLPTAWSAMEEAGLEAAFAETYADHLMRLPLTGEAGLLARRIALLSSRYEQVAQTAVPQNPTEAFAFALARGQAAAAPQDADVVSRAVADAFAATPPDHRYTWFLQNDRLGEALLRAALVLSDPARDPDDITDALTLYRAVGLEDVARRTALQLVLLRG</sequence>
<evidence type="ECO:0000256" key="1">
    <source>
        <dbReference type="SAM" id="SignalP"/>
    </source>
</evidence>
<keyword evidence="3" id="KW-1185">Reference proteome</keyword>
<accession>A0AA48H260</accession>
<keyword evidence="1" id="KW-0732">Signal</keyword>
<dbReference type="EMBL" id="AP027266">
    <property type="protein sequence ID" value="BDW85159.1"/>
    <property type="molecule type" value="Genomic_DNA"/>
</dbReference>
<organism evidence="2 3">
    <name type="scientific">Roseicyclus marinus</name>
    <dbReference type="NCBI Taxonomy" id="2161673"/>
    <lineage>
        <taxon>Bacteria</taxon>
        <taxon>Pseudomonadati</taxon>
        <taxon>Pseudomonadota</taxon>
        <taxon>Alphaproteobacteria</taxon>
        <taxon>Rhodobacterales</taxon>
        <taxon>Roseobacteraceae</taxon>
        <taxon>Roseicyclus</taxon>
    </lineage>
</organism>
<dbReference type="RefSeq" id="WP_338275714.1">
    <property type="nucleotide sequence ID" value="NZ_AP027266.1"/>
</dbReference>
<proteinExistence type="predicted"/>